<organism evidence="1 2">
    <name type="scientific">Taishania pollutisoli</name>
    <dbReference type="NCBI Taxonomy" id="2766479"/>
    <lineage>
        <taxon>Bacteria</taxon>
        <taxon>Pseudomonadati</taxon>
        <taxon>Bacteroidota</taxon>
        <taxon>Flavobacteriia</taxon>
        <taxon>Flavobacteriales</taxon>
        <taxon>Crocinitomicaceae</taxon>
        <taxon>Taishania</taxon>
    </lineage>
</organism>
<dbReference type="Gene3D" id="2.180.10.10">
    <property type="entry name" value="RHS repeat-associated core"/>
    <property type="match status" value="1"/>
</dbReference>
<dbReference type="RefSeq" id="WP_216713479.1">
    <property type="nucleotide sequence ID" value="NZ_JACVEL010000002.1"/>
</dbReference>
<evidence type="ECO:0000313" key="2">
    <source>
        <dbReference type="Proteomes" id="UP000652681"/>
    </source>
</evidence>
<dbReference type="PANTHER" id="PTHR21525:SF9">
    <property type="entry name" value="CHANNEL_COLICIN DOMAIN-CONTAINING PROTEIN"/>
    <property type="match status" value="1"/>
</dbReference>
<comment type="caution">
    <text evidence="1">The sequence shown here is derived from an EMBL/GenBank/DDBJ whole genome shotgun (WGS) entry which is preliminary data.</text>
</comment>
<evidence type="ECO:0000313" key="1">
    <source>
        <dbReference type="EMBL" id="MBC9811458.1"/>
    </source>
</evidence>
<reference evidence="1" key="1">
    <citation type="submission" date="2020-09" db="EMBL/GenBank/DDBJ databases">
        <title>Taishania pollutisoli gen. nov., sp. nov., Isolated from Tetrabromobisphenol A-Contaminated Soil.</title>
        <authorList>
            <person name="Chen Q."/>
        </authorList>
    </citation>
    <scope>NUCLEOTIDE SEQUENCE</scope>
    <source>
        <strain evidence="1">CZZ-1</strain>
    </source>
</reference>
<name>A0A8J6PA18_9FLAO</name>
<dbReference type="Proteomes" id="UP000652681">
    <property type="component" value="Unassembled WGS sequence"/>
</dbReference>
<accession>A0A8J6PA18</accession>
<dbReference type="AlphaFoldDB" id="A0A8J6PA18"/>
<sequence length="435" mass="47115">MNYRYTIGGNTVYNVYLSERNLYGSSRLEQEQVNMVLTQAAPFNYSGMLDNAYGDKRYELSNHLGNVLQVITDRKLPENDGTNHVAHYLADVVSYSDYFPYGMQMPGRNGNDGDGYRYGFQNQEIDDEIKGTGNSVNYKYRMHDPRIGRFFAVDPLAKKYPYYSPYAFSGNRVLDAIELEGLEPAKYQDQYGGQDIFDYELRGDQFTTGVGVIKDGQFTDLGDFHYVFVEFEQQIESMNSGCSPMESGNDYGVPLVSDNKGSEIQAESTFGSIAGDLAGPTVDGVEEFGKRGDKLRKTTTPLKSTGEIKYYDNAWGGNQYTKTERVFGKNLTKGLIKNAPIVGNVLDILEVGEGFVKDGNTIGKNTIKEAVGVAGGAGGAAAGAWGGALTGATIGSFIPGVGTVIGGFIGGVAGAFFGSWGGEAASEAIIENVVK</sequence>
<protein>
    <recommendedName>
        <fullName evidence="3">RHS repeat-associated core domain-containing protein</fullName>
    </recommendedName>
</protein>
<dbReference type="EMBL" id="JACVEL010000002">
    <property type="protein sequence ID" value="MBC9811458.1"/>
    <property type="molecule type" value="Genomic_DNA"/>
</dbReference>
<gene>
    <name evidence="1" type="ORF">H9Y05_03120</name>
</gene>
<evidence type="ECO:0008006" key="3">
    <source>
        <dbReference type="Google" id="ProtNLM"/>
    </source>
</evidence>
<dbReference type="PANTHER" id="PTHR21525">
    <property type="entry name" value="MOTILE SPERM PROTEIN"/>
    <property type="match status" value="1"/>
</dbReference>
<keyword evidence="2" id="KW-1185">Reference proteome</keyword>
<proteinExistence type="predicted"/>